<keyword evidence="5" id="KW-0653">Protein transport</keyword>
<dbReference type="PANTHER" id="PTHR21230:SF26">
    <property type="entry name" value="VESICLE TRANSPORT THROUGH INTERACTION WITH T-SNARES HOMOLOG 1A"/>
    <property type="match status" value="1"/>
</dbReference>
<gene>
    <name evidence="11" type="ORF">Ctob_005819</name>
</gene>
<dbReference type="Pfam" id="PF12352">
    <property type="entry name" value="V-SNARE_C"/>
    <property type="match status" value="1"/>
</dbReference>
<comment type="caution">
    <text evidence="11">The sequence shown here is derived from an EMBL/GenBank/DDBJ whole genome shotgun (WGS) entry which is preliminary data.</text>
</comment>
<dbReference type="CDD" id="cd15862">
    <property type="entry name" value="SNARE_Vti1"/>
    <property type="match status" value="1"/>
</dbReference>
<dbReference type="Gene3D" id="1.20.58.400">
    <property type="entry name" value="t-snare proteins"/>
    <property type="match status" value="1"/>
</dbReference>
<dbReference type="GO" id="GO:0006891">
    <property type="term" value="P:intra-Golgi vesicle-mediated transport"/>
    <property type="evidence" value="ECO:0007669"/>
    <property type="project" value="TreeGrafter"/>
</dbReference>
<keyword evidence="7" id="KW-0175">Coiled coil</keyword>
<dbReference type="GO" id="GO:0042147">
    <property type="term" value="P:retrograde transport, endosome to Golgi"/>
    <property type="evidence" value="ECO:0007669"/>
    <property type="project" value="TreeGrafter"/>
</dbReference>
<protein>
    <submittedName>
        <fullName evidence="11">Vesicle transport through interaction with t-snares-like 1a</fullName>
    </submittedName>
</protein>
<dbReference type="FunFam" id="1.20.5.110:FF:000002">
    <property type="entry name" value="Vesicle transport through interaction with t-SNAREsB"/>
    <property type="match status" value="1"/>
</dbReference>
<feature type="region of interest" description="Disordered" evidence="9">
    <location>
        <begin position="96"/>
        <end position="119"/>
    </location>
</feature>
<dbReference type="GO" id="GO:0006896">
    <property type="term" value="P:Golgi to vacuole transport"/>
    <property type="evidence" value="ECO:0007669"/>
    <property type="project" value="TreeGrafter"/>
</dbReference>
<evidence type="ECO:0000313" key="12">
    <source>
        <dbReference type="Proteomes" id="UP000037460"/>
    </source>
</evidence>
<dbReference type="AlphaFoldDB" id="A0A0M0JVR5"/>
<feature type="domain" description="Vesicle transport v-SNARE N-terminal" evidence="10">
    <location>
        <begin position="1"/>
        <end position="93"/>
    </location>
</feature>
<dbReference type="InterPro" id="IPR010989">
    <property type="entry name" value="SNARE"/>
</dbReference>
<keyword evidence="4" id="KW-0812">Transmembrane</keyword>
<evidence type="ECO:0000259" key="10">
    <source>
        <dbReference type="Pfam" id="PF05008"/>
    </source>
</evidence>
<evidence type="ECO:0000256" key="4">
    <source>
        <dbReference type="ARBA" id="ARBA00022692"/>
    </source>
</evidence>
<evidence type="ECO:0000256" key="8">
    <source>
        <dbReference type="ARBA" id="ARBA00023136"/>
    </source>
</evidence>
<evidence type="ECO:0000256" key="5">
    <source>
        <dbReference type="ARBA" id="ARBA00022927"/>
    </source>
</evidence>
<dbReference type="GO" id="GO:0012507">
    <property type="term" value="C:ER to Golgi transport vesicle membrane"/>
    <property type="evidence" value="ECO:0007669"/>
    <property type="project" value="TreeGrafter"/>
</dbReference>
<dbReference type="GO" id="GO:0006886">
    <property type="term" value="P:intracellular protein transport"/>
    <property type="evidence" value="ECO:0007669"/>
    <property type="project" value="InterPro"/>
</dbReference>
<dbReference type="Gene3D" id="1.20.5.110">
    <property type="match status" value="1"/>
</dbReference>
<dbReference type="Pfam" id="PF05008">
    <property type="entry name" value="V-SNARE"/>
    <property type="match status" value="1"/>
</dbReference>
<evidence type="ECO:0000256" key="2">
    <source>
        <dbReference type="ARBA" id="ARBA00006108"/>
    </source>
</evidence>
<organism evidence="11 12">
    <name type="scientific">Chrysochromulina tobinii</name>
    <dbReference type="NCBI Taxonomy" id="1460289"/>
    <lineage>
        <taxon>Eukaryota</taxon>
        <taxon>Haptista</taxon>
        <taxon>Haptophyta</taxon>
        <taxon>Prymnesiophyceae</taxon>
        <taxon>Prymnesiales</taxon>
        <taxon>Chrysochromulinaceae</taxon>
        <taxon>Chrysochromulina</taxon>
    </lineage>
</organism>
<dbReference type="PANTHER" id="PTHR21230">
    <property type="entry name" value="VESICLE TRANSPORT V-SNARE PROTEIN VTI1-RELATED"/>
    <property type="match status" value="1"/>
</dbReference>
<dbReference type="EMBL" id="JWZX01002184">
    <property type="protein sequence ID" value="KOO30660.1"/>
    <property type="molecule type" value="Genomic_DNA"/>
</dbReference>
<comment type="subcellular location">
    <subcellularLocation>
        <location evidence="1">Membrane</location>
        <topology evidence="1">Single-pass type IV membrane protein</topology>
    </subcellularLocation>
</comment>
<keyword evidence="3" id="KW-0813">Transport</keyword>
<dbReference type="GO" id="GO:0016236">
    <property type="term" value="P:macroautophagy"/>
    <property type="evidence" value="ECO:0007669"/>
    <property type="project" value="TreeGrafter"/>
</dbReference>
<dbReference type="GO" id="GO:0005829">
    <property type="term" value="C:cytosol"/>
    <property type="evidence" value="ECO:0007669"/>
    <property type="project" value="GOC"/>
</dbReference>
<comment type="similarity">
    <text evidence="2">Belongs to the VTI1 family.</text>
</comment>
<sequence length="207" mass="22553">MTSAVFSGYLEEHSELCASIGRSIAQLRSLTDLNERRSTQASVETELIKADELLQQMDLEARSAPKVSAREMQARTKSCRDEIKAMRVSLKQALISGIPQSSERGGGGGSNGGVSDDEVSENDRARLLKMGERLHDGSSKLKTAMKVALEAEQIGMSIMGDLRSQRETIMHATGTMQRANESLSRSKRTLSAISQRALSNKVLMTHG</sequence>
<dbReference type="InterPro" id="IPR038407">
    <property type="entry name" value="v-SNARE_N_sf"/>
</dbReference>
<proteinExistence type="inferred from homology"/>
<keyword evidence="8" id="KW-0472">Membrane</keyword>
<dbReference type="Proteomes" id="UP000037460">
    <property type="component" value="Unassembled WGS sequence"/>
</dbReference>
<evidence type="ECO:0000256" key="9">
    <source>
        <dbReference type="SAM" id="MobiDB-lite"/>
    </source>
</evidence>
<dbReference type="OrthoDB" id="430637at2759"/>
<evidence type="ECO:0000256" key="3">
    <source>
        <dbReference type="ARBA" id="ARBA00022448"/>
    </source>
</evidence>
<accession>A0A0M0JVR5</accession>
<name>A0A0M0JVR5_9EUKA</name>
<dbReference type="GO" id="GO:0005789">
    <property type="term" value="C:endoplasmic reticulum membrane"/>
    <property type="evidence" value="ECO:0007669"/>
    <property type="project" value="TreeGrafter"/>
</dbReference>
<reference evidence="12" key="1">
    <citation type="journal article" date="2015" name="PLoS Genet.">
        <title>Genome Sequence and Transcriptome Analyses of Chrysochromulina tobin: Metabolic Tools for Enhanced Algal Fitness in the Prominent Order Prymnesiales (Haptophyceae).</title>
        <authorList>
            <person name="Hovde B.T."/>
            <person name="Deodato C.R."/>
            <person name="Hunsperger H.M."/>
            <person name="Ryken S.A."/>
            <person name="Yost W."/>
            <person name="Jha R.K."/>
            <person name="Patterson J."/>
            <person name="Monnat R.J. Jr."/>
            <person name="Barlow S.B."/>
            <person name="Starkenburg S.R."/>
            <person name="Cattolico R.A."/>
        </authorList>
    </citation>
    <scope>NUCLEOTIDE SEQUENCE</scope>
    <source>
        <strain evidence="12">CCMP291</strain>
    </source>
</reference>
<keyword evidence="12" id="KW-1185">Reference proteome</keyword>
<dbReference type="GO" id="GO:0005794">
    <property type="term" value="C:Golgi apparatus"/>
    <property type="evidence" value="ECO:0007669"/>
    <property type="project" value="TreeGrafter"/>
</dbReference>
<dbReference type="GO" id="GO:0031902">
    <property type="term" value="C:late endosome membrane"/>
    <property type="evidence" value="ECO:0007669"/>
    <property type="project" value="TreeGrafter"/>
</dbReference>
<evidence type="ECO:0000256" key="1">
    <source>
        <dbReference type="ARBA" id="ARBA00004211"/>
    </source>
</evidence>
<dbReference type="GO" id="GO:0048280">
    <property type="term" value="P:vesicle fusion with Golgi apparatus"/>
    <property type="evidence" value="ECO:0007669"/>
    <property type="project" value="TreeGrafter"/>
</dbReference>
<dbReference type="GO" id="GO:0000149">
    <property type="term" value="F:SNARE binding"/>
    <property type="evidence" value="ECO:0007669"/>
    <property type="project" value="TreeGrafter"/>
</dbReference>
<keyword evidence="6" id="KW-1133">Transmembrane helix</keyword>
<evidence type="ECO:0000313" key="11">
    <source>
        <dbReference type="EMBL" id="KOO30660.1"/>
    </source>
</evidence>
<evidence type="ECO:0000256" key="7">
    <source>
        <dbReference type="ARBA" id="ARBA00023054"/>
    </source>
</evidence>
<dbReference type="InterPro" id="IPR007705">
    <property type="entry name" value="Vesicle_trsprt_v-SNARE_N"/>
</dbReference>
<dbReference type="SUPFAM" id="SSF47661">
    <property type="entry name" value="t-snare proteins"/>
    <property type="match status" value="1"/>
</dbReference>
<dbReference type="SUPFAM" id="SSF58038">
    <property type="entry name" value="SNARE fusion complex"/>
    <property type="match status" value="1"/>
</dbReference>
<dbReference type="GO" id="GO:0005484">
    <property type="term" value="F:SNAP receptor activity"/>
    <property type="evidence" value="ECO:0007669"/>
    <property type="project" value="TreeGrafter"/>
</dbReference>
<dbReference type="GO" id="GO:0031201">
    <property type="term" value="C:SNARE complex"/>
    <property type="evidence" value="ECO:0007669"/>
    <property type="project" value="TreeGrafter"/>
</dbReference>
<evidence type="ECO:0000256" key="6">
    <source>
        <dbReference type="ARBA" id="ARBA00022989"/>
    </source>
</evidence>